<dbReference type="OrthoDB" id="9778545at2"/>
<accession>A0A1H3WPR0</accession>
<keyword evidence="10" id="KW-1185">Reference proteome</keyword>
<dbReference type="Pfam" id="PF20142">
    <property type="entry name" value="Scaffold"/>
    <property type="match status" value="1"/>
</dbReference>
<dbReference type="GO" id="GO:0071555">
    <property type="term" value="P:cell wall organization"/>
    <property type="evidence" value="ECO:0007669"/>
    <property type="project" value="UniProtKB-UniRule"/>
</dbReference>
<dbReference type="InterPro" id="IPR036366">
    <property type="entry name" value="PGBDSf"/>
</dbReference>
<dbReference type="Pfam" id="PF01471">
    <property type="entry name" value="PG_binding_1"/>
    <property type="match status" value="1"/>
</dbReference>
<evidence type="ECO:0000256" key="7">
    <source>
        <dbReference type="PROSITE-ProRule" id="PRU01373"/>
    </source>
</evidence>
<dbReference type="SUPFAM" id="SSF47090">
    <property type="entry name" value="PGBD-like"/>
    <property type="match status" value="1"/>
</dbReference>
<evidence type="ECO:0000256" key="3">
    <source>
        <dbReference type="ARBA" id="ARBA00022679"/>
    </source>
</evidence>
<keyword evidence="6 7" id="KW-0961">Cell wall biogenesis/degradation</keyword>
<dbReference type="InterPro" id="IPR005490">
    <property type="entry name" value="LD_TPept_cat_dom"/>
</dbReference>
<feature type="active site" description="Proton donor/acceptor" evidence="7">
    <location>
        <position position="436"/>
    </location>
</feature>
<dbReference type="InterPro" id="IPR002477">
    <property type="entry name" value="Peptidoglycan-bd-like"/>
</dbReference>
<evidence type="ECO:0000256" key="5">
    <source>
        <dbReference type="ARBA" id="ARBA00022984"/>
    </source>
</evidence>
<dbReference type="AlphaFoldDB" id="A0A1H3WPR0"/>
<organism evidence="9 10">
    <name type="scientific">Arachidicoccus rhizosphaerae</name>
    <dbReference type="NCBI Taxonomy" id="551991"/>
    <lineage>
        <taxon>Bacteria</taxon>
        <taxon>Pseudomonadati</taxon>
        <taxon>Bacteroidota</taxon>
        <taxon>Chitinophagia</taxon>
        <taxon>Chitinophagales</taxon>
        <taxon>Chitinophagaceae</taxon>
        <taxon>Arachidicoccus</taxon>
    </lineage>
</organism>
<protein>
    <submittedName>
        <fullName evidence="9">Murein L,D-transpeptidase YcbB/YkuD</fullName>
    </submittedName>
</protein>
<evidence type="ECO:0000259" key="8">
    <source>
        <dbReference type="PROSITE" id="PS52029"/>
    </source>
</evidence>
<dbReference type="Proteomes" id="UP000199041">
    <property type="component" value="Unassembled WGS sequence"/>
</dbReference>
<dbReference type="STRING" id="551991.SAMN05192529_103203"/>
<dbReference type="GO" id="GO:0009252">
    <property type="term" value="P:peptidoglycan biosynthetic process"/>
    <property type="evidence" value="ECO:0007669"/>
    <property type="project" value="UniProtKB-UniPathway"/>
</dbReference>
<dbReference type="EMBL" id="FNQY01000003">
    <property type="protein sequence ID" value="SDZ89135.1"/>
    <property type="molecule type" value="Genomic_DNA"/>
</dbReference>
<keyword evidence="3" id="KW-0808">Transferase</keyword>
<dbReference type="Pfam" id="PF03734">
    <property type="entry name" value="YkuD"/>
    <property type="match status" value="1"/>
</dbReference>
<dbReference type="InterPro" id="IPR038063">
    <property type="entry name" value="Transpep_catalytic_dom"/>
</dbReference>
<dbReference type="InterPro" id="IPR052905">
    <property type="entry name" value="LD-transpeptidase_YkuD-like"/>
</dbReference>
<dbReference type="PROSITE" id="PS52029">
    <property type="entry name" value="LD_TPASE"/>
    <property type="match status" value="1"/>
</dbReference>
<reference evidence="9 10" key="1">
    <citation type="submission" date="2016-10" db="EMBL/GenBank/DDBJ databases">
        <authorList>
            <person name="de Groot N.N."/>
        </authorList>
    </citation>
    <scope>NUCLEOTIDE SEQUENCE [LARGE SCALE GENOMIC DNA]</scope>
    <source>
        <strain evidence="9 10">Vu-144</strain>
    </source>
</reference>
<dbReference type="GO" id="GO:0004180">
    <property type="term" value="F:carboxypeptidase activity"/>
    <property type="evidence" value="ECO:0007669"/>
    <property type="project" value="UniProtKB-ARBA"/>
</dbReference>
<dbReference type="PROSITE" id="PS51257">
    <property type="entry name" value="PROKAR_LIPOPROTEIN"/>
    <property type="match status" value="1"/>
</dbReference>
<dbReference type="PANTHER" id="PTHR41533">
    <property type="entry name" value="L,D-TRANSPEPTIDASE HI_1667-RELATED"/>
    <property type="match status" value="1"/>
</dbReference>
<dbReference type="PANTHER" id="PTHR41533:SF2">
    <property type="entry name" value="BLR7131 PROTEIN"/>
    <property type="match status" value="1"/>
</dbReference>
<sequence>MNFRKLLFITAILTLILASCGQRKNRKVKIDQTITPQTSYNNLFLDSGAIRQFIDKDSVYRPYADMFINFYRHRNFEFAWFDTSGLVEQAHNFINLLSADAKSMRKQDSTEGQKKIAAILDRFSDSLPPGLTHEELIRSELVMTGEFFRHAEQVFKGQGGIDATQLGWYIPRKKIDFSALLDSTINGKQAPDEEKLLNPQFKMLRAALQKYIDLKNEDHPWDSIVLERPKLVLGDSGGSIQAIKERLHYLGDLAEAPSDDRYDETTEQAVKSFQARYGLSSDGVVGPNFMNALNIPLDTLIRTITINLERVRWIPSELPEEYVWVNIPDYKLHAYEGGKEVFNMRVIVGSAAHGTTIFSGNIKYIVFAPYWNVPTSIVKNEILPGMKNNPNYIRNHNMEIYGKDGKYPLVRQLPGPDNALGRVKFLFPNSYNIYLHDTPNHDLFTSRNRGLSHGCVRLSQPEKMAEWLLRNDTTHYPVKVIDSLMNNNPKEKWVTLDQTVPVYLVYFTTWVDKDGQVNFRKDIYGHDAKIAEKLFQ</sequence>
<evidence type="ECO:0000256" key="4">
    <source>
        <dbReference type="ARBA" id="ARBA00022960"/>
    </source>
</evidence>
<dbReference type="UniPathway" id="UPA00219"/>
<dbReference type="SUPFAM" id="SSF141523">
    <property type="entry name" value="L,D-transpeptidase catalytic domain-like"/>
    <property type="match status" value="1"/>
</dbReference>
<name>A0A1H3WPR0_9BACT</name>
<dbReference type="InterPro" id="IPR036365">
    <property type="entry name" value="PGBD-like_sf"/>
</dbReference>
<comment type="similarity">
    <text evidence="2">Belongs to the YkuD family.</text>
</comment>
<evidence type="ECO:0000313" key="9">
    <source>
        <dbReference type="EMBL" id="SDZ89135.1"/>
    </source>
</evidence>
<feature type="domain" description="L,D-TPase catalytic" evidence="8">
    <location>
        <begin position="321"/>
        <end position="481"/>
    </location>
</feature>
<evidence type="ECO:0000256" key="6">
    <source>
        <dbReference type="ARBA" id="ARBA00023316"/>
    </source>
</evidence>
<feature type="active site" description="Nucleophile" evidence="7">
    <location>
        <position position="455"/>
    </location>
</feature>
<evidence type="ECO:0000313" key="10">
    <source>
        <dbReference type="Proteomes" id="UP000199041"/>
    </source>
</evidence>
<comment type="pathway">
    <text evidence="1 7">Cell wall biogenesis; peptidoglycan biosynthesis.</text>
</comment>
<dbReference type="RefSeq" id="WP_091394192.1">
    <property type="nucleotide sequence ID" value="NZ_FNQY01000003.1"/>
</dbReference>
<dbReference type="GO" id="GO:0008360">
    <property type="term" value="P:regulation of cell shape"/>
    <property type="evidence" value="ECO:0007669"/>
    <property type="project" value="UniProtKB-UniRule"/>
</dbReference>
<keyword evidence="4 7" id="KW-0133">Cell shape</keyword>
<dbReference type="InterPro" id="IPR045380">
    <property type="entry name" value="LD_TPept_scaffold_dom"/>
</dbReference>
<proteinExistence type="inferred from homology"/>
<evidence type="ECO:0000256" key="2">
    <source>
        <dbReference type="ARBA" id="ARBA00005992"/>
    </source>
</evidence>
<dbReference type="Gene3D" id="2.40.440.10">
    <property type="entry name" value="L,D-transpeptidase catalytic domain-like"/>
    <property type="match status" value="1"/>
</dbReference>
<evidence type="ECO:0000256" key="1">
    <source>
        <dbReference type="ARBA" id="ARBA00004752"/>
    </source>
</evidence>
<keyword evidence="5 7" id="KW-0573">Peptidoglycan synthesis</keyword>
<dbReference type="GO" id="GO:0016740">
    <property type="term" value="F:transferase activity"/>
    <property type="evidence" value="ECO:0007669"/>
    <property type="project" value="UniProtKB-KW"/>
</dbReference>
<dbReference type="CDD" id="cd16913">
    <property type="entry name" value="YkuD_like"/>
    <property type="match status" value="1"/>
</dbReference>
<dbReference type="Gene3D" id="1.10.101.10">
    <property type="entry name" value="PGBD-like superfamily/PGBD"/>
    <property type="match status" value="1"/>
</dbReference>
<gene>
    <name evidence="9" type="ORF">SAMN05192529_103203</name>
</gene>